<dbReference type="PANTHER" id="PTHR36489:SF1">
    <property type="entry name" value="G-PROTEIN COUPLED RECEPTORS FAMILY 1 PROFILE DOMAIN-CONTAINING PROTEIN"/>
    <property type="match status" value="1"/>
</dbReference>
<proteinExistence type="predicted"/>
<dbReference type="OrthoDB" id="378901at2759"/>
<comment type="caution">
    <text evidence="3">The sequence shown here is derived from an EMBL/GenBank/DDBJ whole genome shotgun (WGS) entry which is preliminary data.</text>
</comment>
<evidence type="ECO:0000313" key="4">
    <source>
        <dbReference type="Proteomes" id="UP000078348"/>
    </source>
</evidence>
<keyword evidence="1" id="KW-0175">Coiled coil</keyword>
<sequence length="574" mass="64726">MNRQNSEGRDLSWRHSDNGYNRHPQNRGSTNGLYRQYSNRNGQENKVACQDLITDPPAKKVVEEYRQRLIANCSDEDCEPTVVNDRLVYVIARFLPHPQSRKCIMKLAETLVNLPPCHLSYKIYKRRLVNAVESDEELDENCWDMPTTDEFNLDNSLGDIEATRQQFLERNLQESRQAVEREHAEVDEAVAKLKEMELNGSIFSMLDEADAKSPVALSPFEPLSPVTDEGIDGIVEPEDLASEVAVAPDAAFTEADLLRTLSSQRAAQPAAPLAAQRAQSVAQSASQPAAQPVAQSFSQPLGQSMSQPMSQPMGQPMDQPMSQSMGQPMGQPLGQPMSQPMGQSLGQPLGQSLGQPKPVFERGQDPYAQKPVQRLVQPLDPRGGRDDFGYSVNWGDASDPRGRYMGGEMLPPYRGMNRGYPPAYDPRDRVYQSSPLRYSQYDREMAVPGMYRGDLGYRQELRAPELRGPELRGQQGDVGYIPNRYFNRMNRGNPPDLMQMFDSQDRIAQMHEGYGYPPRVNPMMRMEQPGQQPGQPERQMSNPYWMNGNVNRDYLMRQNAHVRGNQSRYGGVNH</sequence>
<accession>A0A196SFF7</accession>
<feature type="region of interest" description="Disordered" evidence="2">
    <location>
        <begin position="278"/>
        <end position="333"/>
    </location>
</feature>
<feature type="compositionally biased region" description="Polar residues" evidence="2">
    <location>
        <begin position="301"/>
        <end position="313"/>
    </location>
</feature>
<protein>
    <submittedName>
        <fullName evidence="3">Uncharacterized protein</fullName>
    </submittedName>
</protein>
<feature type="coiled-coil region" evidence="1">
    <location>
        <begin position="165"/>
        <end position="199"/>
    </location>
</feature>
<evidence type="ECO:0000256" key="2">
    <source>
        <dbReference type="SAM" id="MobiDB-lite"/>
    </source>
</evidence>
<keyword evidence="4" id="KW-1185">Reference proteome</keyword>
<name>A0A196SFF7_BLAHN</name>
<feature type="compositionally biased region" description="Polar residues" evidence="2">
    <location>
        <begin position="26"/>
        <end position="37"/>
    </location>
</feature>
<evidence type="ECO:0000313" key="3">
    <source>
        <dbReference type="EMBL" id="OAO15795.1"/>
    </source>
</evidence>
<evidence type="ECO:0000256" key="1">
    <source>
        <dbReference type="SAM" id="Coils"/>
    </source>
</evidence>
<feature type="region of interest" description="Disordered" evidence="2">
    <location>
        <begin position="1"/>
        <end position="37"/>
    </location>
</feature>
<dbReference type="AlphaFoldDB" id="A0A196SFF7"/>
<reference evidence="3 4" key="1">
    <citation type="submission" date="2016-05" db="EMBL/GenBank/DDBJ databases">
        <title>Nuclear genome of Blastocystis sp. subtype 1 NandII.</title>
        <authorList>
            <person name="Gentekaki E."/>
            <person name="Curtis B."/>
            <person name="Stairs C."/>
            <person name="Eme L."/>
            <person name="Herman E."/>
            <person name="Klimes V."/>
            <person name="Arias M.C."/>
            <person name="Elias M."/>
            <person name="Hilliou F."/>
            <person name="Klute M."/>
            <person name="Malik S.-B."/>
            <person name="Pightling A."/>
            <person name="Rachubinski R."/>
            <person name="Salas D."/>
            <person name="Schlacht A."/>
            <person name="Suga H."/>
            <person name="Archibald J."/>
            <person name="Ball S.G."/>
            <person name="Clark G."/>
            <person name="Dacks J."/>
            <person name="Van Der Giezen M."/>
            <person name="Tsaousis A."/>
            <person name="Roger A."/>
        </authorList>
    </citation>
    <scope>NUCLEOTIDE SEQUENCE [LARGE SCALE GENOMIC DNA]</scope>
    <source>
        <strain evidence="4">ATCC 50177 / NandII</strain>
    </source>
</reference>
<dbReference type="PANTHER" id="PTHR36489">
    <property type="entry name" value="PROTEIN-COUPLED RECEPTOR GPR1, PUTATIVE-RELATED"/>
    <property type="match status" value="1"/>
</dbReference>
<feature type="compositionally biased region" description="Basic and acidic residues" evidence="2">
    <location>
        <begin position="1"/>
        <end position="17"/>
    </location>
</feature>
<dbReference type="EMBL" id="LXWW01000118">
    <property type="protein sequence ID" value="OAO15795.1"/>
    <property type="molecule type" value="Genomic_DNA"/>
</dbReference>
<organism evidence="3 4">
    <name type="scientific">Blastocystis sp. subtype 1 (strain ATCC 50177 / NandII)</name>
    <dbReference type="NCBI Taxonomy" id="478820"/>
    <lineage>
        <taxon>Eukaryota</taxon>
        <taxon>Sar</taxon>
        <taxon>Stramenopiles</taxon>
        <taxon>Bigyra</taxon>
        <taxon>Opalozoa</taxon>
        <taxon>Opalinata</taxon>
        <taxon>Blastocystidae</taxon>
        <taxon>Blastocystis</taxon>
    </lineage>
</organism>
<dbReference type="Proteomes" id="UP000078348">
    <property type="component" value="Unassembled WGS sequence"/>
</dbReference>
<gene>
    <name evidence="3" type="ORF">AV274_2510</name>
</gene>
<feature type="compositionally biased region" description="Low complexity" evidence="2">
    <location>
        <begin position="278"/>
        <end position="300"/>
    </location>
</feature>
<dbReference type="STRING" id="478820.A0A196SFF7"/>